<dbReference type="InterPro" id="IPR000073">
    <property type="entry name" value="AB_hydrolase_1"/>
</dbReference>
<comment type="caution">
    <text evidence="2">The sequence shown here is derived from an EMBL/GenBank/DDBJ whole genome shotgun (WGS) entry which is preliminary data.</text>
</comment>
<dbReference type="GO" id="GO:0046464">
    <property type="term" value="P:acylglycerol catabolic process"/>
    <property type="evidence" value="ECO:0007669"/>
    <property type="project" value="TreeGrafter"/>
</dbReference>
<gene>
    <name evidence="2" type="ORF">GTP23_00795</name>
</gene>
<dbReference type="AlphaFoldDB" id="A0A845HRY4"/>
<reference evidence="2" key="1">
    <citation type="submission" date="2019-12" db="EMBL/GenBank/DDBJ databases">
        <title>Novel species isolated from a subtropical stream in China.</title>
        <authorList>
            <person name="Lu H."/>
        </authorList>
    </citation>
    <scope>NUCLEOTIDE SEQUENCE [LARGE SCALE GENOMIC DNA]</scope>
    <source>
        <strain evidence="2">FT93W</strain>
    </source>
</reference>
<proteinExistence type="predicted"/>
<name>A0A845HRY4_9BURK</name>
<dbReference type="SUPFAM" id="SSF53474">
    <property type="entry name" value="alpha/beta-Hydrolases"/>
    <property type="match status" value="1"/>
</dbReference>
<organism evidence="2 3">
    <name type="scientific">Duganella fentianensis</name>
    <dbReference type="NCBI Taxonomy" id="2692177"/>
    <lineage>
        <taxon>Bacteria</taxon>
        <taxon>Pseudomonadati</taxon>
        <taxon>Pseudomonadota</taxon>
        <taxon>Betaproteobacteria</taxon>
        <taxon>Burkholderiales</taxon>
        <taxon>Oxalobacteraceae</taxon>
        <taxon>Telluria group</taxon>
        <taxon>Duganella</taxon>
    </lineage>
</organism>
<dbReference type="GO" id="GO:0016020">
    <property type="term" value="C:membrane"/>
    <property type="evidence" value="ECO:0007669"/>
    <property type="project" value="TreeGrafter"/>
</dbReference>
<evidence type="ECO:0000259" key="1">
    <source>
        <dbReference type="Pfam" id="PF00561"/>
    </source>
</evidence>
<dbReference type="Proteomes" id="UP000444316">
    <property type="component" value="Unassembled WGS sequence"/>
</dbReference>
<dbReference type="PRINTS" id="PR00111">
    <property type="entry name" value="ABHYDROLASE"/>
</dbReference>
<dbReference type="RefSeq" id="WP_161033457.1">
    <property type="nucleotide sequence ID" value="NZ_WWCL01000001.1"/>
</dbReference>
<evidence type="ECO:0000313" key="3">
    <source>
        <dbReference type="Proteomes" id="UP000444316"/>
    </source>
</evidence>
<feature type="domain" description="AB hydrolase-1" evidence="1">
    <location>
        <begin position="52"/>
        <end position="153"/>
    </location>
</feature>
<dbReference type="InterPro" id="IPR029058">
    <property type="entry name" value="AB_hydrolase_fold"/>
</dbReference>
<dbReference type="PRINTS" id="PR00412">
    <property type="entry name" value="EPOXHYDRLASE"/>
</dbReference>
<sequence length="294" mass="32740">MNFVKQKWQALKNSLLQKALKAEAKAAGLHRNQVSLSCGEVFYYSKAGQGRTLILLHGAGADKNSWCRFAKHLSRHDQVIIPDLPGHGDSVRNLSLSYTIAQQAHYLREFLTLLNAGPIHIIGHSMGAAVALRYAHLHPHDVQSLILIDSAGVEKTPGEIRQEIALSGVNPMLAINNVADYKKLIRFGMNKPPYIPDFFLQILAADKISRREIERKVFNDIVEDMDQTPILSTLTQPVLIIWGRLDRIVHLDDADLLHALLPVSQKIILDDIGHVPIVEAPQLTARLCLDFLSA</sequence>
<keyword evidence="3" id="KW-1185">Reference proteome</keyword>
<keyword evidence="2" id="KW-0378">Hydrolase</keyword>
<dbReference type="InterPro" id="IPR050266">
    <property type="entry name" value="AB_hydrolase_sf"/>
</dbReference>
<protein>
    <submittedName>
        <fullName evidence="2">Alpha/beta fold hydrolase</fullName>
    </submittedName>
</protein>
<dbReference type="EMBL" id="WWCL01000001">
    <property type="protein sequence ID" value="MYN43602.1"/>
    <property type="molecule type" value="Genomic_DNA"/>
</dbReference>
<dbReference type="PANTHER" id="PTHR43798">
    <property type="entry name" value="MONOACYLGLYCEROL LIPASE"/>
    <property type="match status" value="1"/>
</dbReference>
<dbReference type="Gene3D" id="3.40.50.1820">
    <property type="entry name" value="alpha/beta hydrolase"/>
    <property type="match status" value="1"/>
</dbReference>
<dbReference type="Pfam" id="PF00561">
    <property type="entry name" value="Abhydrolase_1"/>
    <property type="match status" value="1"/>
</dbReference>
<dbReference type="PANTHER" id="PTHR43798:SF5">
    <property type="entry name" value="MONOACYLGLYCEROL LIPASE ABHD6"/>
    <property type="match status" value="1"/>
</dbReference>
<dbReference type="GO" id="GO:0047372">
    <property type="term" value="F:monoacylglycerol lipase activity"/>
    <property type="evidence" value="ECO:0007669"/>
    <property type="project" value="TreeGrafter"/>
</dbReference>
<accession>A0A845HRY4</accession>
<dbReference type="InterPro" id="IPR000639">
    <property type="entry name" value="Epox_hydrolase-like"/>
</dbReference>
<evidence type="ECO:0000313" key="2">
    <source>
        <dbReference type="EMBL" id="MYN43602.1"/>
    </source>
</evidence>